<feature type="region of interest" description="Disordered" evidence="3">
    <location>
        <begin position="807"/>
        <end position="833"/>
    </location>
</feature>
<comment type="caution">
    <text evidence="6">The sequence shown here is derived from an EMBL/GenBank/DDBJ whole genome shotgun (WGS) entry which is preliminary data.</text>
</comment>
<dbReference type="InterPro" id="IPR029058">
    <property type="entry name" value="AB_hydrolase_fold"/>
</dbReference>
<feature type="domain" description="Carboxylesterase type B" evidence="5">
    <location>
        <begin position="48"/>
        <end position="517"/>
    </location>
</feature>
<dbReference type="Proteomes" id="UP000186817">
    <property type="component" value="Unassembled WGS sequence"/>
</dbReference>
<keyword evidence="4" id="KW-0732">Signal</keyword>
<evidence type="ECO:0000256" key="3">
    <source>
        <dbReference type="SAM" id="MobiDB-lite"/>
    </source>
</evidence>
<evidence type="ECO:0000256" key="2">
    <source>
        <dbReference type="ARBA" id="ARBA00022801"/>
    </source>
</evidence>
<feature type="compositionally biased region" description="Basic and acidic residues" evidence="3">
    <location>
        <begin position="1020"/>
        <end position="1129"/>
    </location>
</feature>
<evidence type="ECO:0000313" key="6">
    <source>
        <dbReference type="EMBL" id="OLP87268.1"/>
    </source>
</evidence>
<evidence type="ECO:0000256" key="1">
    <source>
        <dbReference type="ARBA" id="ARBA00005964"/>
    </source>
</evidence>
<dbReference type="GO" id="GO:0016787">
    <property type="term" value="F:hydrolase activity"/>
    <property type="evidence" value="ECO:0007669"/>
    <property type="project" value="UniProtKB-KW"/>
</dbReference>
<dbReference type="OMA" id="VAMSECE"/>
<dbReference type="PROSITE" id="PS00122">
    <property type="entry name" value="CARBOXYLESTERASE_B_1"/>
    <property type="match status" value="1"/>
</dbReference>
<feature type="compositionally biased region" description="Polar residues" evidence="3">
    <location>
        <begin position="948"/>
        <end position="963"/>
    </location>
</feature>
<gene>
    <name evidence="6" type="primary">Ces3b</name>
    <name evidence="6" type="ORF">AK812_SmicGene31523</name>
</gene>
<protein>
    <submittedName>
        <fullName evidence="6">Carboxylesterase 3B</fullName>
    </submittedName>
</protein>
<dbReference type="Pfam" id="PF00135">
    <property type="entry name" value="COesterase"/>
    <property type="match status" value="1"/>
</dbReference>
<sequence length="1693" mass="185095">MTQCHALLLLLLPLGAFPTAGLATGLRRASHGSPRAADTVPEVVLPSGARILGKRLTAVGHPKEDDVYAYFNLRYAEAARFDAPTLYEAPANAVLNGTEVNLPCLQRSGDDIQGVEDCLTLAVYIPPAPIEAGKRPVVVQIHGGFLMNGGIAGDMQKLNHLVRRADCVLVSIQYRLHLFGFFQPPVTGSFSANRGLRDQLAALTWVQRNIASFGGDPNAVTIFGQSAGGRSVVSLEQSPLSAGLFQQAIALSPGFLPAMFTADISEVEQTSGQRCLNATGCTSLQCLRDLDARQLLEMCRFYQNPQEFIDVPGFYFSGYDGEVLTAPIQSMYCSGADKPHGDRPMILGSVTREWNIFSLSMSPADATGAFLQEFSDGATEQGNSSYLQCARSSLLAATDPEPCPAGVLGCALTSPALMQAATDIYSAGTALSLGPGGGPRYRYLLDTEAAGSTCSSCHGADMDLMYGLRSPFYVGPSYPQGKLDEMTSILMQYLVSFILTGKPTSAAGPAWAPVDRSGEKDTYGTPLMVFNLSAPSMAVQQPIGPSRVAAQESISDVFCQRSPATVLAQLPELPEDAADGAVDFTAKASLPKLTEPALSATSLGDYLEVAEKWDSALLGINLNPTPVHASGAMADPTPQESQVSCPALQRVALAPFGRLRTDDVICSQSNSVGFLSSGGPLAGAEASALTSETPRTARGRSRTADSVILTPEASGGDADGDDTRLSNGQSLSEDEQHASAPAAPSQVLQDVQEDAWHPEEVPSQEKVYLWTPSLASQQSPSLSLGFPVLQPIPTIRSPFAKKALRRPDIESSLTPMKPPRPAQLRPAALDEQRPDIPVEVLPVATDLPSLPSHELQPARSPLDEVFVPPSADLLLLSQQQPAQDRQERLWVASPTPPSPRAGDQEDVASSQKYAWSIPAPSDEDDDVAPAREIGSEEEIPPGQPSPVSPRSTQQNRAEASSPNEEAMGRQAAAEKERLEAERKAAEAAAEKERLEAERKAADAAAEKERLKAERRKAAKAKVEKERVEEELRKAAEAKAETERVEAERRKAAEAAAEKERVEAERRKAAEAKAEKERVEEELRKAAEAKAEKERVEEELRKAAEAKAEKERVEAERRKAAEAAAEKERVEEELRKAAEAKAEKELVSSVPRCQAERRKVAEAAAENERVEAEFKNAAEAEVGEKENRLQASGAGSVCQWLQAERNKALAETEATEKRLQVLKVARPSRQNPDEELLASAGRKADCSKAEEVEAGEKKQRLQDERNKAAEAEAAEKKRRLQEERTKAAEAEAEATEKERRLQAAEAEAAERERRLQEELRKAAEAEAAEKERRLQVEELRKAAEAEAAEKERRLQVEELRKAAEAEAAEKERRLQVEELRKAAEAEAAEKERRLQVEELRKAAEAEAAEKERRLQVEELRKAAEAEAAEKERRLQVEELRKAAEAEAAEKERRLQVEELRKAAEAEAAEKERRLQVEELRKAAEAEAAEKERRLQVEELRKAAEAEAAEKERRLQVEELRKAAEAEAAEKERRLQVEELRKAAEAEAAEKERRLQVEELRKAAEAEAAEKERRLQVEEHRKAAEAEAAEKERRLQAAEAEAAEKQRRLQEELRKGVEAEVALKEQRLQEELRKAAEAEAAEKERDMGIAGARWKVQAQEEQEMMVQQANASKQKALSAEDISVVNKTRLSRAFV</sequence>
<dbReference type="ESTHER" id="symmi-a0a1q9cwh6">
    <property type="family name" value="Carb_B_Root"/>
</dbReference>
<dbReference type="PANTHER" id="PTHR11559">
    <property type="entry name" value="CARBOXYLESTERASE"/>
    <property type="match status" value="1"/>
</dbReference>
<feature type="region of interest" description="Disordered" evidence="3">
    <location>
        <begin position="681"/>
        <end position="747"/>
    </location>
</feature>
<keyword evidence="2" id="KW-0378">Hydrolase</keyword>
<evidence type="ECO:0000259" key="5">
    <source>
        <dbReference type="Pfam" id="PF00135"/>
    </source>
</evidence>
<feature type="compositionally biased region" description="Basic and acidic residues" evidence="3">
    <location>
        <begin position="972"/>
        <end position="1011"/>
    </location>
</feature>
<name>A0A1Q9CWH6_SYMMI</name>
<comment type="similarity">
    <text evidence="1">Belongs to the type-B carboxylesterase/lipase family.</text>
</comment>
<dbReference type="InterPro" id="IPR050309">
    <property type="entry name" value="Type-B_Carboxylest/Lipase"/>
</dbReference>
<evidence type="ECO:0000256" key="4">
    <source>
        <dbReference type="SAM" id="SignalP"/>
    </source>
</evidence>
<keyword evidence="7" id="KW-1185">Reference proteome</keyword>
<feature type="region of interest" description="Disordered" evidence="3">
    <location>
        <begin position="1560"/>
        <end position="1606"/>
    </location>
</feature>
<reference evidence="6 7" key="1">
    <citation type="submission" date="2016-02" db="EMBL/GenBank/DDBJ databases">
        <title>Genome analysis of coral dinoflagellate symbionts highlights evolutionary adaptations to a symbiotic lifestyle.</title>
        <authorList>
            <person name="Aranda M."/>
            <person name="Li Y."/>
            <person name="Liew Y.J."/>
            <person name="Baumgarten S."/>
            <person name="Simakov O."/>
            <person name="Wilson M."/>
            <person name="Piel J."/>
            <person name="Ashoor H."/>
            <person name="Bougouffa S."/>
            <person name="Bajic V.B."/>
            <person name="Ryu T."/>
            <person name="Ravasi T."/>
            <person name="Bayer T."/>
            <person name="Micklem G."/>
            <person name="Kim H."/>
            <person name="Bhak J."/>
            <person name="Lajeunesse T.C."/>
            <person name="Voolstra C.R."/>
        </authorList>
    </citation>
    <scope>NUCLEOTIDE SEQUENCE [LARGE SCALE GENOMIC DNA]</scope>
    <source>
        <strain evidence="6 7">CCMP2467</strain>
    </source>
</reference>
<feature type="signal peptide" evidence="4">
    <location>
        <begin position="1"/>
        <end position="23"/>
    </location>
</feature>
<dbReference type="OrthoDB" id="408631at2759"/>
<feature type="chain" id="PRO_5012209525" evidence="4">
    <location>
        <begin position="24"/>
        <end position="1693"/>
    </location>
</feature>
<dbReference type="InterPro" id="IPR019826">
    <property type="entry name" value="Carboxylesterase_B_AS"/>
</dbReference>
<feature type="region of interest" description="Disordered" evidence="3">
    <location>
        <begin position="1222"/>
        <end position="1332"/>
    </location>
</feature>
<feature type="region of interest" description="Disordered" evidence="3">
    <location>
        <begin position="873"/>
        <end position="1129"/>
    </location>
</feature>
<feature type="compositionally biased region" description="Basic and acidic residues" evidence="3">
    <location>
        <begin position="1241"/>
        <end position="1332"/>
    </location>
</feature>
<proteinExistence type="inferred from homology"/>
<dbReference type="Gene3D" id="3.40.50.1820">
    <property type="entry name" value="alpha/beta hydrolase"/>
    <property type="match status" value="1"/>
</dbReference>
<dbReference type="EMBL" id="LSRX01000870">
    <property type="protein sequence ID" value="OLP87268.1"/>
    <property type="molecule type" value="Genomic_DNA"/>
</dbReference>
<dbReference type="InterPro" id="IPR002018">
    <property type="entry name" value="CarbesteraseB"/>
</dbReference>
<dbReference type="SUPFAM" id="SSF53474">
    <property type="entry name" value="alpha/beta-Hydrolases"/>
    <property type="match status" value="1"/>
</dbReference>
<evidence type="ECO:0000313" key="7">
    <source>
        <dbReference type="Proteomes" id="UP000186817"/>
    </source>
</evidence>
<accession>A0A1Q9CWH6</accession>
<organism evidence="6 7">
    <name type="scientific">Symbiodinium microadriaticum</name>
    <name type="common">Dinoflagellate</name>
    <name type="synonym">Zooxanthella microadriatica</name>
    <dbReference type="NCBI Taxonomy" id="2951"/>
    <lineage>
        <taxon>Eukaryota</taxon>
        <taxon>Sar</taxon>
        <taxon>Alveolata</taxon>
        <taxon>Dinophyceae</taxon>
        <taxon>Suessiales</taxon>
        <taxon>Symbiodiniaceae</taxon>
        <taxon>Symbiodinium</taxon>
    </lineage>
</organism>